<sequence length="214" mass="22581">MLALVRAEVHADIGTDHARLPVALIRSGRARRCVAVELNPGPLAQARRNVAGAGLAAQIEVRAGDGFAPLRPGEADSASLCGMGAATIRGVLERAGAALPTRLVLQPNDSPEPLRVWARAQGYHLTAEALTEGYWLYPVLALERAGGPDPAYMGLPLAAARRYGPLLLRAAGAALREQVEADLRRLTPLAAPGRPAERELATAREAWAWLDGGT</sequence>
<dbReference type="AlphaFoldDB" id="H8GWH1"/>
<dbReference type="Proteomes" id="UP000007575">
    <property type="component" value="Chromosome"/>
</dbReference>
<dbReference type="InterPro" id="IPR029063">
    <property type="entry name" value="SAM-dependent_MTases_sf"/>
</dbReference>
<dbReference type="KEGG" id="dgo:DGo_CA2947"/>
<organism evidence="1 2">
    <name type="scientific">Deinococcus gobiensis (strain DSM 21396 / JCM 16679 / CGMCC 1.7299 / I-0)</name>
    <dbReference type="NCBI Taxonomy" id="745776"/>
    <lineage>
        <taxon>Bacteria</taxon>
        <taxon>Thermotogati</taxon>
        <taxon>Deinococcota</taxon>
        <taxon>Deinococci</taxon>
        <taxon>Deinococcales</taxon>
        <taxon>Deinococcaceae</taxon>
        <taxon>Deinococcus</taxon>
    </lineage>
</organism>
<keyword evidence="1" id="KW-0808">Transferase</keyword>
<dbReference type="GO" id="GO:0160105">
    <property type="term" value="F:tRNA (adenine(22)-N1)-methyltransferase activity"/>
    <property type="evidence" value="ECO:0007669"/>
    <property type="project" value="InterPro"/>
</dbReference>
<dbReference type="Gene3D" id="3.40.50.150">
    <property type="entry name" value="Vaccinia Virus protein VP39"/>
    <property type="match status" value="1"/>
</dbReference>
<dbReference type="GO" id="GO:0032259">
    <property type="term" value="P:methylation"/>
    <property type="evidence" value="ECO:0007669"/>
    <property type="project" value="UniProtKB-KW"/>
</dbReference>
<evidence type="ECO:0000313" key="2">
    <source>
        <dbReference type="Proteomes" id="UP000007575"/>
    </source>
</evidence>
<dbReference type="PANTHER" id="PTHR38451">
    <property type="entry name" value="TRNA (ADENINE(22)-N(1))-METHYLTRANSFERASE"/>
    <property type="match status" value="1"/>
</dbReference>
<dbReference type="EMBL" id="CP002191">
    <property type="protein sequence ID" value="AFD26874.1"/>
    <property type="molecule type" value="Genomic_DNA"/>
</dbReference>
<dbReference type="PANTHER" id="PTHR38451:SF1">
    <property type="entry name" value="TRNA (ADENINE(22)-N(1))-METHYLTRANSFERASE"/>
    <property type="match status" value="1"/>
</dbReference>
<dbReference type="HOGENOM" id="CLU_071037_0_0_0"/>
<evidence type="ECO:0000313" key="1">
    <source>
        <dbReference type="EMBL" id="AFD26874.1"/>
    </source>
</evidence>
<dbReference type="STRING" id="745776.DGo_CA2947"/>
<protein>
    <submittedName>
        <fullName evidence="1">SAM-dependent methyltransferase DUF633</fullName>
    </submittedName>
</protein>
<dbReference type="Pfam" id="PF04816">
    <property type="entry name" value="TrmK"/>
    <property type="match status" value="1"/>
</dbReference>
<dbReference type="InterPro" id="IPR006901">
    <property type="entry name" value="TrmK"/>
</dbReference>
<keyword evidence="1" id="KW-0489">Methyltransferase</keyword>
<dbReference type="PIRSF" id="PIRSF018637">
    <property type="entry name" value="TrmK"/>
    <property type="match status" value="1"/>
</dbReference>
<dbReference type="PATRIC" id="fig|745776.4.peg.3024"/>
<accession>H8GWH1</accession>
<proteinExistence type="predicted"/>
<reference evidence="1 2" key="1">
    <citation type="journal article" date="2012" name="PLoS ONE">
        <title>Genome sequence and transcriptome analysis of the radioresistant bacterium Deinococcus gobiensis: insights into the extreme environmental adaptations.</title>
        <authorList>
            <person name="Yuan M."/>
            <person name="Chen M."/>
            <person name="Zhang W."/>
            <person name="Lu W."/>
            <person name="Wang J."/>
            <person name="Yang M."/>
            <person name="Zhao P."/>
            <person name="Tang R."/>
            <person name="Li X."/>
            <person name="Hao Y."/>
            <person name="Zhou Z."/>
            <person name="Zhan Y."/>
            <person name="Yu H."/>
            <person name="Teng C."/>
            <person name="Yan Y."/>
            <person name="Ping S."/>
            <person name="Wang Y."/>
            <person name="Lin M."/>
        </authorList>
    </citation>
    <scope>NUCLEOTIDE SEQUENCE [LARGE SCALE GENOMIC DNA]</scope>
    <source>
        <strain evidence="1 2">I-0</strain>
    </source>
</reference>
<gene>
    <name evidence="1" type="ordered locus">DGo_CA2947</name>
</gene>
<keyword evidence="2" id="KW-1185">Reference proteome</keyword>
<dbReference type="eggNOG" id="COG2384">
    <property type="taxonomic scope" value="Bacteria"/>
</dbReference>
<name>H8GWH1_DEIGI</name>
<dbReference type="SUPFAM" id="SSF53335">
    <property type="entry name" value="S-adenosyl-L-methionine-dependent methyltransferases"/>
    <property type="match status" value="1"/>
</dbReference>